<dbReference type="RefSeq" id="XP_005849625.1">
    <property type="nucleotide sequence ID" value="XM_005849563.1"/>
</dbReference>
<keyword evidence="3" id="KW-1185">Reference proteome</keyword>
<evidence type="ECO:0000256" key="1">
    <source>
        <dbReference type="SAM" id="SignalP"/>
    </source>
</evidence>
<dbReference type="Proteomes" id="UP000008141">
    <property type="component" value="Unassembled WGS sequence"/>
</dbReference>
<dbReference type="KEGG" id="cvr:CHLNCDRAFT_143122"/>
<organism evidence="3">
    <name type="scientific">Chlorella variabilis</name>
    <name type="common">Green alga</name>
    <dbReference type="NCBI Taxonomy" id="554065"/>
    <lineage>
        <taxon>Eukaryota</taxon>
        <taxon>Viridiplantae</taxon>
        <taxon>Chlorophyta</taxon>
        <taxon>core chlorophytes</taxon>
        <taxon>Trebouxiophyceae</taxon>
        <taxon>Chlorellales</taxon>
        <taxon>Chlorellaceae</taxon>
        <taxon>Chlorella clade</taxon>
        <taxon>Chlorella</taxon>
    </lineage>
</organism>
<feature type="signal peptide" evidence="1">
    <location>
        <begin position="1"/>
        <end position="21"/>
    </location>
</feature>
<keyword evidence="1" id="KW-0732">Signal</keyword>
<dbReference type="AlphaFoldDB" id="E1Z9I1"/>
<dbReference type="PANTHER" id="PTHR36896">
    <property type="entry name" value="OS01G0729500 PROTEIN"/>
    <property type="match status" value="1"/>
</dbReference>
<dbReference type="PANTHER" id="PTHR36896:SF2">
    <property type="entry name" value="OS01G0729500 PROTEIN"/>
    <property type="match status" value="1"/>
</dbReference>
<feature type="chain" id="PRO_5003156240" evidence="1">
    <location>
        <begin position="22"/>
        <end position="146"/>
    </location>
</feature>
<proteinExistence type="predicted"/>
<sequence length="146" mass="15866">MAPNSIRAPLLVAALMAVAVAATSRTVSPLRDIDVCVLYNDTQCVEHVDKCVPCHAWGKVDFCFETKIAAKLPAKFFKCDFPTPPPAQPNVDCQSYLDEVSCDDSPNYCVWCMSAAVPSACYSEEEAKRLPAAVFKCNFPGLAAKQ</sequence>
<evidence type="ECO:0000313" key="2">
    <source>
        <dbReference type="EMBL" id="EFN57523.1"/>
    </source>
</evidence>
<accession>E1Z9I1</accession>
<reference evidence="2 3" key="1">
    <citation type="journal article" date="2010" name="Plant Cell">
        <title>The Chlorella variabilis NC64A genome reveals adaptation to photosymbiosis, coevolution with viruses, and cryptic sex.</title>
        <authorList>
            <person name="Blanc G."/>
            <person name="Duncan G."/>
            <person name="Agarkova I."/>
            <person name="Borodovsky M."/>
            <person name="Gurnon J."/>
            <person name="Kuo A."/>
            <person name="Lindquist E."/>
            <person name="Lucas S."/>
            <person name="Pangilinan J."/>
            <person name="Polle J."/>
            <person name="Salamov A."/>
            <person name="Terry A."/>
            <person name="Yamada T."/>
            <person name="Dunigan D.D."/>
            <person name="Grigoriev I.V."/>
            <person name="Claverie J.M."/>
            <person name="Van Etten J.L."/>
        </authorList>
    </citation>
    <scope>NUCLEOTIDE SEQUENCE [LARGE SCALE GENOMIC DNA]</scope>
    <source>
        <strain evidence="2 3">NC64A</strain>
    </source>
</reference>
<evidence type="ECO:0000313" key="3">
    <source>
        <dbReference type="Proteomes" id="UP000008141"/>
    </source>
</evidence>
<protein>
    <submittedName>
        <fullName evidence="2">Uncharacterized protein</fullName>
    </submittedName>
</protein>
<dbReference type="InParanoid" id="E1Z9I1"/>
<name>E1Z9I1_CHLVA</name>
<dbReference type="OrthoDB" id="513166at2759"/>
<dbReference type="GeneID" id="17356945"/>
<dbReference type="EMBL" id="GL433839">
    <property type="protein sequence ID" value="EFN57523.1"/>
    <property type="molecule type" value="Genomic_DNA"/>
</dbReference>
<gene>
    <name evidence="2" type="ORF">CHLNCDRAFT_143122</name>
</gene>